<proteinExistence type="predicted"/>
<dbReference type="PANTHER" id="PTHR43236:SF2">
    <property type="entry name" value="BLL0069 PROTEIN"/>
    <property type="match status" value="1"/>
</dbReference>
<evidence type="ECO:0000259" key="1">
    <source>
        <dbReference type="Pfam" id="PF06114"/>
    </source>
</evidence>
<organism evidence="2 3">
    <name type="scientific">Methylobacterium nonmethylotrophicum</name>
    <dbReference type="NCBI Taxonomy" id="1141884"/>
    <lineage>
        <taxon>Bacteria</taxon>
        <taxon>Pseudomonadati</taxon>
        <taxon>Pseudomonadota</taxon>
        <taxon>Alphaproteobacteria</taxon>
        <taxon>Hyphomicrobiales</taxon>
        <taxon>Methylobacteriaceae</taxon>
        <taxon>Methylobacterium</taxon>
    </lineage>
</organism>
<evidence type="ECO:0000313" key="3">
    <source>
        <dbReference type="Proteomes" id="UP000297535"/>
    </source>
</evidence>
<keyword evidence="3" id="KW-1185">Reference proteome</keyword>
<dbReference type="InterPro" id="IPR010359">
    <property type="entry name" value="IrrE_HExxH"/>
</dbReference>
<feature type="domain" description="IrrE N-terminal-like" evidence="1">
    <location>
        <begin position="180"/>
        <end position="298"/>
    </location>
</feature>
<dbReference type="Pfam" id="PF06114">
    <property type="entry name" value="Peptidase_M78"/>
    <property type="match status" value="1"/>
</dbReference>
<sequence length="384" mass="43511">MLRWAREWRGLSADAAGRAVDKTAADILAWETPNSGAAPTVKQARRLADVYGRAFIEFFRTAPPSEKPADITPDYRQHREVQSSEQAWQLRTLQEWATSQRLNTLDLFSTLGEEVPHLPEALRASVSDNVENVALVARNALDFPASQQITIPRSARDKFPNVLRAKFESAGILTLKHSDLKKIGARGLCLAHDILPAIVYTSESPGAQAFTLAHELGHVLLRASGVSDKEPYARLVSARRPTVERWCDRFSAAFLMPKDALGIIRPRPVTPLAQISNEEIISLADLFKVSKHAMLIRLVNLRYVEPSFYWERKRPEYIREEEDFESFARSKYYGSRYRSSLGDLYTGLVIEAWNTGKITNHNASEFMGIKNMEHLFRIREEFNA</sequence>
<evidence type="ECO:0000313" key="2">
    <source>
        <dbReference type="EMBL" id="TGD95247.1"/>
    </source>
</evidence>
<dbReference type="InterPro" id="IPR052345">
    <property type="entry name" value="Rad_response_metalloprotease"/>
</dbReference>
<dbReference type="Gene3D" id="1.10.10.2910">
    <property type="match status" value="1"/>
</dbReference>
<dbReference type="OrthoDB" id="9796786at2"/>
<dbReference type="InterPro" id="IPR010982">
    <property type="entry name" value="Lambda_DNA-bd_dom_sf"/>
</dbReference>
<reference evidence="2 3" key="1">
    <citation type="submission" date="2019-04" db="EMBL/GenBank/DDBJ databases">
        <authorList>
            <person name="Feng G."/>
            <person name="Zhu H."/>
        </authorList>
    </citation>
    <scope>NUCLEOTIDE SEQUENCE [LARGE SCALE GENOMIC DNA]</scope>
    <source>
        <strain evidence="2 3">6HR-1</strain>
    </source>
</reference>
<dbReference type="PANTHER" id="PTHR43236">
    <property type="entry name" value="ANTITOXIN HIGA1"/>
    <property type="match status" value="1"/>
</dbReference>
<accession>A0A4Z0NGN1</accession>
<dbReference type="EMBL" id="SRLB01000031">
    <property type="protein sequence ID" value="TGD95247.1"/>
    <property type="molecule type" value="Genomic_DNA"/>
</dbReference>
<gene>
    <name evidence="2" type="ORF">EU555_28700</name>
</gene>
<dbReference type="AlphaFoldDB" id="A0A4Z0NGN1"/>
<comment type="caution">
    <text evidence="2">The sequence shown here is derived from an EMBL/GenBank/DDBJ whole genome shotgun (WGS) entry which is preliminary data.</text>
</comment>
<protein>
    <submittedName>
        <fullName evidence="2">ImmA/IrrE family metallo-endopeptidase</fullName>
    </submittedName>
</protein>
<name>A0A4Z0NGN1_9HYPH</name>
<dbReference type="RefSeq" id="WP_135418804.1">
    <property type="nucleotide sequence ID" value="NZ_SRLB01000031.1"/>
</dbReference>
<dbReference type="GO" id="GO:0003677">
    <property type="term" value="F:DNA binding"/>
    <property type="evidence" value="ECO:0007669"/>
    <property type="project" value="InterPro"/>
</dbReference>
<dbReference type="SUPFAM" id="SSF47413">
    <property type="entry name" value="lambda repressor-like DNA-binding domains"/>
    <property type="match status" value="1"/>
</dbReference>
<dbReference type="Proteomes" id="UP000297535">
    <property type="component" value="Unassembled WGS sequence"/>
</dbReference>